<dbReference type="AlphaFoldDB" id="A0A1S1MXG9"/>
<evidence type="ECO:0008006" key="3">
    <source>
        <dbReference type="Google" id="ProtNLM"/>
    </source>
</evidence>
<accession>A0A1S1MXG9</accession>
<dbReference type="InterPro" id="IPR025638">
    <property type="entry name" value="DUF4336"/>
</dbReference>
<dbReference type="OrthoDB" id="450111at2"/>
<dbReference type="Pfam" id="PF14234">
    <property type="entry name" value="DUF4336"/>
    <property type="match status" value="1"/>
</dbReference>
<comment type="caution">
    <text evidence="1">The sequence shown here is derived from an EMBL/GenBank/DDBJ whole genome shotgun (WGS) entry which is preliminary data.</text>
</comment>
<name>A0A1S1MXG9_9GAMM</name>
<dbReference type="InterPro" id="IPR036866">
    <property type="entry name" value="RibonucZ/Hydroxyglut_hydro"/>
</dbReference>
<dbReference type="PANTHER" id="PTHR33835">
    <property type="entry name" value="YALI0C07656P"/>
    <property type="match status" value="1"/>
</dbReference>
<dbReference type="Proteomes" id="UP000180253">
    <property type="component" value="Unassembled WGS sequence"/>
</dbReference>
<sequence>MADNIWVFDGESVSYFSLPHATRMTVVRFEDNSLWLHSPIKMTDALLRELSSLGEVKYLIAPNELHHLYLQDWQKQVPRAMLMGTEKVVRKRHDLEFNGELSADFLPPWSSDIAYLLFTGAPAMEEAVFFHRPSRTLIVTDLIEGSISVANEPSKSWLAKFAGVVGLDAGTILDWRLSFTFHKEEARSHIEQMITWHPETIIMAHAHKVDHHAERFLERSFSWLHPHVAE</sequence>
<gene>
    <name evidence="1" type="ORF">BIW53_19895</name>
</gene>
<dbReference type="EMBL" id="MNAN01000037">
    <property type="protein sequence ID" value="OHU93602.1"/>
    <property type="molecule type" value="Genomic_DNA"/>
</dbReference>
<dbReference type="PANTHER" id="PTHR33835:SF1">
    <property type="entry name" value="METALLO-BETA-LACTAMASE DOMAIN-CONTAINING PROTEIN"/>
    <property type="match status" value="1"/>
</dbReference>
<keyword evidence="2" id="KW-1185">Reference proteome</keyword>
<dbReference type="STRING" id="327939.BIW53_19895"/>
<proteinExistence type="predicted"/>
<evidence type="ECO:0000313" key="2">
    <source>
        <dbReference type="Proteomes" id="UP000180253"/>
    </source>
</evidence>
<reference evidence="1 2" key="1">
    <citation type="submission" date="2016-10" db="EMBL/GenBank/DDBJ databases">
        <title>Pseudoalteromonas amylolytica sp. nov., isolated from the surface seawater.</title>
        <authorList>
            <person name="Wu Y.-H."/>
            <person name="Cheng H."/>
            <person name="Jin X.-B."/>
            <person name="Wang C.-S."/>
            <person name="Xu X.-W."/>
        </authorList>
    </citation>
    <scope>NUCLEOTIDE SEQUENCE [LARGE SCALE GENOMIC DNA]</scope>
    <source>
        <strain evidence="1 2">JCM 12483</strain>
    </source>
</reference>
<dbReference type="SUPFAM" id="SSF56281">
    <property type="entry name" value="Metallo-hydrolase/oxidoreductase"/>
    <property type="match status" value="1"/>
</dbReference>
<protein>
    <recommendedName>
        <fullName evidence="3">DUF4336 domain-containing protein</fullName>
    </recommendedName>
</protein>
<evidence type="ECO:0000313" key="1">
    <source>
        <dbReference type="EMBL" id="OHU93602.1"/>
    </source>
</evidence>
<organism evidence="1 2">
    <name type="scientific">Pseudoalteromonas byunsanensis</name>
    <dbReference type="NCBI Taxonomy" id="327939"/>
    <lineage>
        <taxon>Bacteria</taxon>
        <taxon>Pseudomonadati</taxon>
        <taxon>Pseudomonadota</taxon>
        <taxon>Gammaproteobacteria</taxon>
        <taxon>Alteromonadales</taxon>
        <taxon>Pseudoalteromonadaceae</taxon>
        <taxon>Pseudoalteromonas</taxon>
    </lineage>
</organism>